<reference evidence="1" key="1">
    <citation type="submission" date="2015-06" db="EMBL/GenBank/DDBJ databases">
        <title>The genome of the seagrass Zostera marina.</title>
        <authorList>
            <person name="Olsen J.L."/>
            <person name="Schmutz J."/>
            <person name="Jenkins J."/>
            <person name="Grimwood J."/>
            <person name="Amirebrahimi M."/>
            <person name="Tice H."/>
            <person name="Chovatia M."/>
            <person name="Van de Peer Y."/>
            <person name="Rouze P."/>
            <person name="Verhelst B."/>
            <person name="Lin Y.-C."/>
        </authorList>
    </citation>
    <scope>NUCLEOTIDE SEQUENCE [LARGE SCALE GENOMIC DNA]</scope>
    <source>
        <strain evidence="1">Finnish</strain>
    </source>
</reference>
<organism evidence="1 3">
    <name type="scientific">Zostera marina</name>
    <name type="common">Eelgrass</name>
    <dbReference type="NCBI Taxonomy" id="29655"/>
    <lineage>
        <taxon>Eukaryota</taxon>
        <taxon>Viridiplantae</taxon>
        <taxon>Streptophyta</taxon>
        <taxon>Embryophyta</taxon>
        <taxon>Tracheophyta</taxon>
        <taxon>Spermatophyta</taxon>
        <taxon>Magnoliopsida</taxon>
        <taxon>Liliopsida</taxon>
        <taxon>Zosteraceae</taxon>
        <taxon>Zostera</taxon>
    </lineage>
</organism>
<reference evidence="3" key="2">
    <citation type="journal article" date="2016" name="Nature">
        <title>The genome of the seagrass Zostera marina reveals angiosperm adaptation to the sea.</title>
        <authorList>
            <person name="Olsen J.L."/>
            <person name="Rouze P."/>
            <person name="Verhelst B."/>
            <person name="Lin Y.-C."/>
            <person name="Bayer T."/>
            <person name="Collen J."/>
            <person name="Dattolo E."/>
            <person name="De Paoli E."/>
            <person name="Dittami S."/>
            <person name="Maumus F."/>
            <person name="Michel G."/>
            <person name="Kersting A."/>
            <person name="Lauritano C."/>
            <person name="Lohaus R."/>
            <person name="Toepel M."/>
            <person name="Tonon T."/>
            <person name="Vanneste K."/>
            <person name="Amirebrahimi M."/>
            <person name="Brakel J."/>
            <person name="Bostroem C."/>
            <person name="Chovatia M."/>
            <person name="Grimwood J."/>
            <person name="Jenkins J.W."/>
            <person name="Jueterbock A."/>
            <person name="Mraz A."/>
            <person name="Stam W.T."/>
            <person name="Tice H."/>
            <person name="Bornberg-Bauer E."/>
            <person name="Green P.J."/>
            <person name="Pearson G.A."/>
            <person name="Procaccini G."/>
            <person name="Duarte C.M."/>
            <person name="Schmutz J."/>
            <person name="Reusch T.B.H."/>
            <person name="Van de Peer Y."/>
        </authorList>
    </citation>
    <scope>NUCLEOTIDE SEQUENCE [LARGE SCALE GENOMIC DNA]</scope>
    <source>
        <strain evidence="3">cv. Finnish</strain>
    </source>
</reference>
<comment type="caution">
    <text evidence="1">The sequence shown here is derived from an EMBL/GenBank/DDBJ whole genome shotgun (WGS) entry which is preliminary data.</text>
</comment>
<dbReference type="OMA" id="KYIACET"/>
<dbReference type="EMBL" id="LFYR01000025">
    <property type="protein sequence ID" value="KMZ76501.1"/>
    <property type="molecule type" value="Genomic_DNA"/>
</dbReference>
<dbReference type="AlphaFoldDB" id="A0A0K9PIT0"/>
<dbReference type="PANTHER" id="PTHR46371">
    <property type="entry name" value="OS04G0464100 PROTEIN"/>
    <property type="match status" value="1"/>
</dbReference>
<dbReference type="InterPro" id="IPR044296">
    <property type="entry name" value="HIPP46"/>
</dbReference>
<dbReference type="STRING" id="29655.A0A0K9PIT0"/>
<sequence>MVYKKKIVISVPMMNDKKRARALQIAVGFSGVESVSIEKDKNEITIVGEGVDPVRLTERLRKKMCLHAIIVTVGSAEEEEKKKKKKDKPCMQLMYGQYPMPRYECYELDTYQNRDSCTLM</sequence>
<dbReference type="Proteomes" id="UP000036987">
    <property type="component" value="Unassembled WGS sequence"/>
</dbReference>
<name>A0A0K9PIT0_ZOSMR</name>
<proteinExistence type="predicted"/>
<evidence type="ECO:0008006" key="4">
    <source>
        <dbReference type="Google" id="ProtNLM"/>
    </source>
</evidence>
<dbReference type="Gene3D" id="3.30.70.100">
    <property type="match status" value="1"/>
</dbReference>
<evidence type="ECO:0000313" key="2">
    <source>
        <dbReference type="EMBL" id="KMZ76501.1"/>
    </source>
</evidence>
<evidence type="ECO:0000313" key="1">
    <source>
        <dbReference type="EMBL" id="KMZ68861.1"/>
    </source>
</evidence>
<dbReference type="OrthoDB" id="692882at2759"/>
<protein>
    <recommendedName>
        <fullName evidence="4">HMA domain-containing protein</fullName>
    </recommendedName>
</protein>
<dbReference type="EMBL" id="LFYR01000810">
    <property type="protein sequence ID" value="KMZ68861.1"/>
    <property type="molecule type" value="Genomic_DNA"/>
</dbReference>
<accession>A0A0K9PIT0</accession>
<evidence type="ECO:0000313" key="3">
    <source>
        <dbReference type="Proteomes" id="UP000036987"/>
    </source>
</evidence>
<keyword evidence="3" id="KW-1185">Reference proteome</keyword>
<gene>
    <name evidence="2" type="ORF">ZOSMA_101G00850</name>
    <name evidence="1" type="ORF">ZOSMA_229G00040</name>
</gene>